<feature type="compositionally biased region" description="Basic and acidic residues" evidence="1">
    <location>
        <begin position="120"/>
        <end position="130"/>
    </location>
</feature>
<feature type="region of interest" description="Disordered" evidence="1">
    <location>
        <begin position="32"/>
        <end position="75"/>
    </location>
</feature>
<evidence type="ECO:0000313" key="3">
    <source>
        <dbReference type="Proteomes" id="UP000545493"/>
    </source>
</evidence>
<protein>
    <submittedName>
        <fullName evidence="2">Uncharacterized protein</fullName>
    </submittedName>
</protein>
<evidence type="ECO:0000313" key="2">
    <source>
        <dbReference type="EMBL" id="NIJ11199.1"/>
    </source>
</evidence>
<keyword evidence="3" id="KW-1185">Reference proteome</keyword>
<name>A0A7X5ZPX8_9PSEU</name>
<dbReference type="AlphaFoldDB" id="A0A7X5ZPX8"/>
<reference evidence="2 3" key="1">
    <citation type="submission" date="2020-03" db="EMBL/GenBank/DDBJ databases">
        <title>Sequencing the genomes of 1000 actinobacteria strains.</title>
        <authorList>
            <person name="Klenk H.-P."/>
        </authorList>
    </citation>
    <scope>NUCLEOTIDE SEQUENCE [LARGE SCALE GENOMIC DNA]</scope>
    <source>
        <strain evidence="2 3">DSM 45685</strain>
    </source>
</reference>
<dbReference type="EMBL" id="JAAOYM010000001">
    <property type="protein sequence ID" value="NIJ11199.1"/>
    <property type="molecule type" value="Genomic_DNA"/>
</dbReference>
<accession>A0A7X5ZPX8</accession>
<evidence type="ECO:0000256" key="1">
    <source>
        <dbReference type="SAM" id="MobiDB-lite"/>
    </source>
</evidence>
<comment type="caution">
    <text evidence="2">The sequence shown here is derived from an EMBL/GenBank/DDBJ whole genome shotgun (WGS) entry which is preliminary data.</text>
</comment>
<sequence>MTNGLARAEVMSPLEIEFYRVPAADENFARHALNVSPTPHRPGEATVPDPHRAPPATMPDPAPGQQWRRVHGEPTRETCVRELIVEDGRMAGVRGAPGAEAPTEYRATVIAGPDAVLDLGARRAPDEPLARRRSPPIATDRHRIHSQS</sequence>
<gene>
    <name evidence="2" type="ORF">FHU38_001543</name>
</gene>
<dbReference type="RefSeq" id="WP_167165469.1">
    <property type="nucleotide sequence ID" value="NZ_JAAOYM010000001.1"/>
</dbReference>
<proteinExistence type="predicted"/>
<organism evidence="2 3">
    <name type="scientific">Saccharomonospora amisosensis</name>
    <dbReference type="NCBI Taxonomy" id="1128677"/>
    <lineage>
        <taxon>Bacteria</taxon>
        <taxon>Bacillati</taxon>
        <taxon>Actinomycetota</taxon>
        <taxon>Actinomycetes</taxon>
        <taxon>Pseudonocardiales</taxon>
        <taxon>Pseudonocardiaceae</taxon>
        <taxon>Saccharomonospora</taxon>
    </lineage>
</organism>
<feature type="region of interest" description="Disordered" evidence="1">
    <location>
        <begin position="119"/>
        <end position="148"/>
    </location>
</feature>
<dbReference type="Proteomes" id="UP000545493">
    <property type="component" value="Unassembled WGS sequence"/>
</dbReference>